<protein>
    <submittedName>
        <fullName evidence="3">Putative autotransporter YapH</fullName>
    </submittedName>
</protein>
<dbReference type="Pfam" id="PF03797">
    <property type="entry name" value="Autotransporter"/>
    <property type="match status" value="1"/>
</dbReference>
<dbReference type="Pfam" id="PF12951">
    <property type="entry name" value="PATR"/>
    <property type="match status" value="4"/>
</dbReference>
<dbReference type="PROSITE" id="PS51208">
    <property type="entry name" value="AUTOTRANSPORTER"/>
    <property type="match status" value="1"/>
</dbReference>
<dbReference type="PANTHER" id="PTHR35037:SF3">
    <property type="entry name" value="C-TERMINAL REGION OF AIDA-LIKE PROTEIN"/>
    <property type="match status" value="1"/>
</dbReference>
<feature type="domain" description="Autotransporter" evidence="2">
    <location>
        <begin position="1346"/>
        <end position="1618"/>
    </location>
</feature>
<dbReference type="NCBIfam" id="TIGR02601">
    <property type="entry name" value="autotrns_rpt"/>
    <property type="match status" value="3"/>
</dbReference>
<dbReference type="InterPro" id="IPR051551">
    <property type="entry name" value="Autotransporter_adhesion"/>
</dbReference>
<dbReference type="InterPro" id="IPR030895">
    <property type="entry name" value="T5SS_PEPC_rpt"/>
</dbReference>
<dbReference type="Gene3D" id="2.40.128.130">
    <property type="entry name" value="Autotransporter beta-domain"/>
    <property type="match status" value="1"/>
</dbReference>
<accession>A0A3T0E5V9</accession>
<name>A0A3T0E5V9_9PROT</name>
<dbReference type="SMART" id="SM00869">
    <property type="entry name" value="Autotransporter"/>
    <property type="match status" value="1"/>
</dbReference>
<evidence type="ECO:0000256" key="1">
    <source>
        <dbReference type="ARBA" id="ARBA00022729"/>
    </source>
</evidence>
<dbReference type="OrthoDB" id="7195851at2"/>
<keyword evidence="1" id="KW-0732">Signal</keyword>
<proteinExistence type="predicted"/>
<dbReference type="InterPro" id="IPR036709">
    <property type="entry name" value="Autotransporte_beta_dom_sf"/>
</dbReference>
<dbReference type="NCBIfam" id="TIGR04393">
    <property type="entry name" value="rpt_T5SS_PEPC"/>
    <property type="match status" value="5"/>
</dbReference>
<dbReference type="KEGG" id="gak:X907_0211"/>
<evidence type="ECO:0000313" key="4">
    <source>
        <dbReference type="Proteomes" id="UP000286954"/>
    </source>
</evidence>
<reference evidence="3 4" key="1">
    <citation type="submission" date="2016-12" db="EMBL/GenBank/DDBJ databases">
        <title>The genome of dimorphic prosthecate Glycocaulis alkaliphilus 6b-8t, isolated from crude oil dictates its adaptability in petroleum environments.</title>
        <authorList>
            <person name="Wu X.-L."/>
            <person name="Geng S."/>
        </authorList>
    </citation>
    <scope>NUCLEOTIDE SEQUENCE [LARGE SCALE GENOMIC DNA]</scope>
    <source>
        <strain evidence="3 4">6B-8</strain>
    </source>
</reference>
<sequence length="1618" mass="160005">MSDRQSGTCGTSRNDSAFVPVIASRRPAPRLRAALMGATMLAGAVSAVVLAPQDALAQEIVDGGDHAIVDGDGPGEGAPASNRPGAWILGGSTLSIGGTGAGSLTIRNGGRVENLNGAIADFTSDSTGTVTVTGAGSEWVNNGSLLFVGREGNGALTIEDGARVRSTTSYIGMFSDATGAVSVAGAGAEWINSDGLFVGVSGNATLTIADGGDVSAASVVLAYNDSSSGTLNIGAAAGDAAVAAGTLDTPTIAFGDGGGTIVFNHTDNDFELEAGISGNGTIRLLAGRTTLSGNNTYTGSTLLEGGTLTLGSDNALGGSTLRTTGSVVDYANGVNIANSIIIDSNTTQFQVFTGSATQSGVISQASGPRPFQKIGDGELILTAANTWTGHTTISAGALTFDGGSVALAAGQDFYVGRLNGDNGTLNISNGGAVSNRIGYIGDAAGSTGAVTVTGAGSQWINSVDVKVGNFGDGTLTISDGGAVGRDIGSVGVATVTGTGSEWINSADLFVGFDGQGTLTIENGGSASSLYGYIGNFVDATGDVTVTGADSTWTIEHFLRLGAFGGNGTLTIADGGEVSAGSVTLAGFAGGTGTMNIGAAAGDAAVAAGALDSDTLAFWHGSGRLVFNHTASLGGTGHVFGSDITSSAAGDALIRQLAGFTRLTGDSAGYQGDVDVSGGRLSVDGVLGSGDVTASVSNGGALTGSGTLDGDVTIGAGGILAGQSGQTLTITGDLTLQGDGAINVALGAPGGAELFAVGGDLTLDGLLNISDAGGFGPGLYALLTYGGALTDNGFAIGAAPGGLLPGELQLQTSVAGQVNLVSNIGVDLLFWDGDDPANALNGVIDGGDGVWSATSFTFTDADGLVSGPSRPTPGFIVFSGAAGHVTADDSEGAIEIAGAQFAVDGYVIDGDAITLAGNGDGDAIFRVGNGTGAGAGFTATIGSDLGGDAALVLTDLGTLILTGTNSYTGGTEVRSGTLIGSTSSIMGDIANNGVVVFDQAGDAVLNQSLSGDGLFRFTGGAQFTLGAGNSYTGGTQADGSGLVLTASDSAGTGAIALSDADLTYADGISVANGLSLSGANSLIVSAGTATHAGSLAGSGDFTLGGAGTLIFTGNGSAFSGNTVITGNVLVNGTLGGTVDVADGGVLRGFGTLGSTRLLAGSTIAPGNSAGTLTINGDLVFESGSLYEATALPDGQSDLIDVSGSVTINGGSVLVVGTDSGFAANTSYTILSAAGGITGEFDSVSSNFAFLNPSLSLTGGSLTLQLERNNVDFVQFAQTRNQRSVANAADTLGSGNPLWEALVLLEEAAAPPAFEALNGEIHATHRQLVMDDTIHTRRAVTSRLAAARSEEAGSAWISGHFGGAQSGSHTGVSRASADTSGVIFGIDTPVYDTARIGVMAGFGENSFSLSGRSASGSTESRSLGVYGGGQFAGFGLSAGAIYGWHDLTTRRAIIFPGFDEHLRSSHSADSVQVFGEARLAGPAGFEPFLSLAHVRLDTGGFSEAGGVAALAIDSETRQMTQGTLGTRFSHDWQTGGTNVRFDGSLGWRRVFSGERQFVSGDLSGAPVFFEGNGVNRDAAAIEAGITIEPMSRMSLELGYAGEIGSNARNHGAEFRARWAF</sequence>
<evidence type="ECO:0000259" key="2">
    <source>
        <dbReference type="PROSITE" id="PS51208"/>
    </source>
</evidence>
<dbReference type="PANTHER" id="PTHR35037">
    <property type="entry name" value="C-TERMINAL REGION OF AIDA-LIKE PROTEIN"/>
    <property type="match status" value="1"/>
</dbReference>
<evidence type="ECO:0000313" key="3">
    <source>
        <dbReference type="EMBL" id="AZU02761.1"/>
    </source>
</evidence>
<keyword evidence="4" id="KW-1185">Reference proteome</keyword>
<dbReference type="InterPro" id="IPR013425">
    <property type="entry name" value="Autotrns_rpt"/>
</dbReference>
<dbReference type="RefSeq" id="WP_127565215.1">
    <property type="nucleotide sequence ID" value="NZ_CP018911.1"/>
</dbReference>
<dbReference type="SUPFAM" id="SSF103515">
    <property type="entry name" value="Autotransporter"/>
    <property type="match status" value="1"/>
</dbReference>
<gene>
    <name evidence="3" type="ORF">X907_0211</name>
</gene>
<dbReference type="Proteomes" id="UP000286954">
    <property type="component" value="Chromosome"/>
</dbReference>
<dbReference type="InterPro" id="IPR005546">
    <property type="entry name" value="Autotransporte_beta"/>
</dbReference>
<dbReference type="SUPFAM" id="SSF51126">
    <property type="entry name" value="Pectin lyase-like"/>
    <property type="match status" value="4"/>
</dbReference>
<dbReference type="InterPro" id="IPR011050">
    <property type="entry name" value="Pectin_lyase_fold/virulence"/>
</dbReference>
<organism evidence="3 4">
    <name type="scientific">Glycocaulis alkaliphilus</name>
    <dbReference type="NCBI Taxonomy" id="1434191"/>
    <lineage>
        <taxon>Bacteria</taxon>
        <taxon>Pseudomonadati</taxon>
        <taxon>Pseudomonadota</taxon>
        <taxon>Alphaproteobacteria</taxon>
        <taxon>Maricaulales</taxon>
        <taxon>Maricaulaceae</taxon>
        <taxon>Glycocaulis</taxon>
    </lineage>
</organism>
<dbReference type="EMBL" id="CP018911">
    <property type="protein sequence ID" value="AZU02761.1"/>
    <property type="molecule type" value="Genomic_DNA"/>
</dbReference>